<dbReference type="PANTHER" id="PTHR43270:SF8">
    <property type="entry name" value="DI- AND TRIPEPTIDASE DUG2-RELATED"/>
    <property type="match status" value="1"/>
</dbReference>
<sequence length="511" mass="56271">MKYFVKTIAASVMALSVPTLTADANEQSIREYTNKHQHHIMKDFRDLLSMPNVSSSVDDMMVNAAWITDYIHKRGFTSEIVTAGRAPYIIAEKKVSGADKTVLIYAHFDGQPVEPANWATAPFTPTLLTATIENGGQVVPWDQVEGDFNPEWRIAARSAGDDKAPVIALMHALDAMEQAGISPSVNIKLILDGEEEAGSPTLKQILADHRDKLEADLMLFCDGPMHQSRDRQLVFGVRGSMALDITTYGPLAPLHSGHYGNWAPNPTESLMKLLLSMKSEDGKITIDGYSDQVRPISNAEREALSNVPNVDTQMKHALALAESVGKDIRLEESVLSPGFIIRGFQAGGVGKQGRNIIQPSASASINMRLVADQTPEFLVEKVEDHVRAQGYTIVHEEPNADIRRNHAKLVKLDWRAGAYPAFRSRLDSPEAVKLISILDNMEGNKTILAPSLGGSLPIYLFEQALENMPIIILPVANHDNNQHGRNENLRIQNLWDAISVYAAILEQYGTD</sequence>
<dbReference type="EMBL" id="BNCI01000002">
    <property type="protein sequence ID" value="GHF28349.1"/>
    <property type="molecule type" value="Genomic_DNA"/>
</dbReference>
<gene>
    <name evidence="6" type="ORF">GCM10017044_24440</name>
</gene>
<reference evidence="6" key="1">
    <citation type="journal article" date="2014" name="Int. J. Syst. Evol. Microbiol.">
        <title>Complete genome sequence of Corynebacterium casei LMG S-19264T (=DSM 44701T), isolated from a smear-ripened cheese.</title>
        <authorList>
            <consortium name="US DOE Joint Genome Institute (JGI-PGF)"/>
            <person name="Walter F."/>
            <person name="Albersmeier A."/>
            <person name="Kalinowski J."/>
            <person name="Ruckert C."/>
        </authorList>
    </citation>
    <scope>NUCLEOTIDE SEQUENCE</scope>
    <source>
        <strain evidence="6">KCTC 42590</strain>
    </source>
</reference>
<dbReference type="Gene3D" id="3.30.70.360">
    <property type="match status" value="1"/>
</dbReference>
<keyword evidence="1" id="KW-0645">Protease</keyword>
<dbReference type="InterPro" id="IPR002933">
    <property type="entry name" value="Peptidase_M20"/>
</dbReference>
<dbReference type="Pfam" id="PF07687">
    <property type="entry name" value="M20_dimer"/>
    <property type="match status" value="1"/>
</dbReference>
<feature type="chain" id="PRO_5037241510" evidence="4">
    <location>
        <begin position="25"/>
        <end position="511"/>
    </location>
</feature>
<reference evidence="6" key="2">
    <citation type="submission" date="2020-09" db="EMBL/GenBank/DDBJ databases">
        <authorList>
            <person name="Sun Q."/>
            <person name="Kim S."/>
        </authorList>
    </citation>
    <scope>NUCLEOTIDE SEQUENCE</scope>
    <source>
        <strain evidence="6">KCTC 42590</strain>
    </source>
</reference>
<evidence type="ECO:0000259" key="5">
    <source>
        <dbReference type="Pfam" id="PF07687"/>
    </source>
</evidence>
<dbReference type="Proteomes" id="UP000630923">
    <property type="component" value="Unassembled WGS sequence"/>
</dbReference>
<evidence type="ECO:0000256" key="2">
    <source>
        <dbReference type="ARBA" id="ARBA00022723"/>
    </source>
</evidence>
<organism evidence="6 7">
    <name type="scientific">Kordiimonas sediminis</name>
    <dbReference type="NCBI Taxonomy" id="1735581"/>
    <lineage>
        <taxon>Bacteria</taxon>
        <taxon>Pseudomonadati</taxon>
        <taxon>Pseudomonadota</taxon>
        <taxon>Alphaproteobacteria</taxon>
        <taxon>Kordiimonadales</taxon>
        <taxon>Kordiimonadaceae</taxon>
        <taxon>Kordiimonas</taxon>
    </lineage>
</organism>
<dbReference type="GO" id="GO:0046872">
    <property type="term" value="F:metal ion binding"/>
    <property type="evidence" value="ECO:0007669"/>
    <property type="project" value="UniProtKB-KW"/>
</dbReference>
<dbReference type="SUPFAM" id="SSF53187">
    <property type="entry name" value="Zn-dependent exopeptidases"/>
    <property type="match status" value="1"/>
</dbReference>
<keyword evidence="4" id="KW-0732">Signal</keyword>
<dbReference type="GO" id="GO:0006508">
    <property type="term" value="P:proteolysis"/>
    <property type="evidence" value="ECO:0007669"/>
    <property type="project" value="UniProtKB-KW"/>
</dbReference>
<evidence type="ECO:0000256" key="3">
    <source>
        <dbReference type="ARBA" id="ARBA00022801"/>
    </source>
</evidence>
<dbReference type="InterPro" id="IPR051458">
    <property type="entry name" value="Cyt/Met_Dipeptidase"/>
</dbReference>
<dbReference type="Gene3D" id="3.40.630.10">
    <property type="entry name" value="Zn peptidases"/>
    <property type="match status" value="1"/>
</dbReference>
<evidence type="ECO:0000313" key="6">
    <source>
        <dbReference type="EMBL" id="GHF28349.1"/>
    </source>
</evidence>
<evidence type="ECO:0000256" key="1">
    <source>
        <dbReference type="ARBA" id="ARBA00022670"/>
    </source>
</evidence>
<comment type="caution">
    <text evidence="6">The sequence shown here is derived from an EMBL/GenBank/DDBJ whole genome shotgun (WGS) entry which is preliminary data.</text>
</comment>
<dbReference type="Pfam" id="PF01546">
    <property type="entry name" value="Peptidase_M20"/>
    <property type="match status" value="1"/>
</dbReference>
<keyword evidence="2" id="KW-0479">Metal-binding</keyword>
<dbReference type="AlphaFoldDB" id="A0A919AXV0"/>
<evidence type="ECO:0000256" key="4">
    <source>
        <dbReference type="SAM" id="SignalP"/>
    </source>
</evidence>
<dbReference type="GO" id="GO:0008233">
    <property type="term" value="F:peptidase activity"/>
    <property type="evidence" value="ECO:0007669"/>
    <property type="project" value="UniProtKB-KW"/>
</dbReference>
<keyword evidence="3" id="KW-0378">Hydrolase</keyword>
<feature type="signal peptide" evidence="4">
    <location>
        <begin position="1"/>
        <end position="24"/>
    </location>
</feature>
<dbReference type="InterPro" id="IPR011650">
    <property type="entry name" value="Peptidase_M20_dimer"/>
</dbReference>
<dbReference type="PANTHER" id="PTHR43270">
    <property type="entry name" value="BETA-ALA-HIS DIPEPTIDASE"/>
    <property type="match status" value="1"/>
</dbReference>
<evidence type="ECO:0000313" key="7">
    <source>
        <dbReference type="Proteomes" id="UP000630923"/>
    </source>
</evidence>
<keyword evidence="7" id="KW-1185">Reference proteome</keyword>
<proteinExistence type="predicted"/>
<feature type="domain" description="Peptidase M20 dimerisation" evidence="5">
    <location>
        <begin position="236"/>
        <end position="389"/>
    </location>
</feature>
<name>A0A919AXV0_9PROT</name>
<accession>A0A919AXV0</accession>
<dbReference type="RefSeq" id="WP_229819411.1">
    <property type="nucleotide sequence ID" value="NZ_BNCI01000002.1"/>
</dbReference>
<protein>
    <submittedName>
        <fullName evidence="6">Acetylornithine deacetylase</fullName>
    </submittedName>
</protein>